<dbReference type="EMBL" id="OZ023720">
    <property type="protein sequence ID" value="CAK9870094.1"/>
    <property type="molecule type" value="Genomic_DNA"/>
</dbReference>
<dbReference type="Proteomes" id="UP001497522">
    <property type="component" value="Chromosome 19"/>
</dbReference>
<keyword evidence="2" id="KW-1185">Reference proteome</keyword>
<evidence type="ECO:0008006" key="3">
    <source>
        <dbReference type="Google" id="ProtNLM"/>
    </source>
</evidence>
<accession>A0ABP1B569</accession>
<name>A0ABP1B569_9BRYO</name>
<organism evidence="1 2">
    <name type="scientific">Sphagnum jensenii</name>
    <dbReference type="NCBI Taxonomy" id="128206"/>
    <lineage>
        <taxon>Eukaryota</taxon>
        <taxon>Viridiplantae</taxon>
        <taxon>Streptophyta</taxon>
        <taxon>Embryophyta</taxon>
        <taxon>Bryophyta</taxon>
        <taxon>Sphagnophytina</taxon>
        <taxon>Sphagnopsida</taxon>
        <taxon>Sphagnales</taxon>
        <taxon>Sphagnaceae</taxon>
        <taxon>Sphagnum</taxon>
    </lineage>
</organism>
<gene>
    <name evidence="1" type="ORF">CSSPJE1EN2_LOCUS12831</name>
</gene>
<evidence type="ECO:0000313" key="2">
    <source>
        <dbReference type="Proteomes" id="UP001497522"/>
    </source>
</evidence>
<sequence>MHEHMKHEAYLLVLWLMGIYNDKRPNEHATIVDAKGTGEKLEVCVVFFDKLYNCAPIVKLPAKVEPEELWPLPELLFASKFAPTLLQCLGLGFASTRIKGGFGD</sequence>
<evidence type="ECO:0000313" key="1">
    <source>
        <dbReference type="EMBL" id="CAK9870094.1"/>
    </source>
</evidence>
<proteinExistence type="predicted"/>
<reference evidence="1" key="1">
    <citation type="submission" date="2024-03" db="EMBL/GenBank/DDBJ databases">
        <authorList>
            <consortium name="ELIXIR-Norway"/>
            <consortium name="Elixir Norway"/>
        </authorList>
    </citation>
    <scope>NUCLEOTIDE SEQUENCE</scope>
</reference>
<protein>
    <recommendedName>
        <fullName evidence="3">LAGLIDADG homing endonuclease</fullName>
    </recommendedName>
</protein>